<proteinExistence type="predicted"/>
<sequence length="102" mass="11932">MNFIVLIYTVVVALMCLFYHFKYQKITDPKHVMLMVAALFAVETVVKVLYQSVVNYDEISKLFSLQTLIIIVCAVFYFFWVAVEPLIKRSNKSKQQEQLTTK</sequence>
<reference evidence="2" key="1">
    <citation type="submission" date="2023-07" db="EMBL/GenBank/DDBJ databases">
        <title>Genome content predicts the carbon catabolic preferences of heterotrophic bacteria.</title>
        <authorList>
            <person name="Gralka M."/>
        </authorList>
    </citation>
    <scope>NUCLEOTIDE SEQUENCE</scope>
    <source>
        <strain evidence="2">6E02</strain>
    </source>
</reference>
<evidence type="ECO:0000256" key="1">
    <source>
        <dbReference type="SAM" id="Phobius"/>
    </source>
</evidence>
<gene>
    <name evidence="2" type="ORF">Q8W42_18050</name>
</gene>
<accession>A0AB35N1H9</accession>
<evidence type="ECO:0000313" key="3">
    <source>
        <dbReference type="Proteomes" id="UP001177935"/>
    </source>
</evidence>
<dbReference type="RefSeq" id="WP_102560461.1">
    <property type="nucleotide sequence ID" value="NZ_CAWNUI010000022.1"/>
</dbReference>
<organism evidence="2 3">
    <name type="scientific">Vibrio splendidus</name>
    <dbReference type="NCBI Taxonomy" id="29497"/>
    <lineage>
        <taxon>Bacteria</taxon>
        <taxon>Pseudomonadati</taxon>
        <taxon>Pseudomonadota</taxon>
        <taxon>Gammaproteobacteria</taxon>
        <taxon>Vibrionales</taxon>
        <taxon>Vibrionaceae</taxon>
        <taxon>Vibrio</taxon>
    </lineage>
</organism>
<keyword evidence="1" id="KW-0812">Transmembrane</keyword>
<dbReference type="EMBL" id="JAUYVL010000012">
    <property type="protein sequence ID" value="MDP2502622.1"/>
    <property type="molecule type" value="Genomic_DNA"/>
</dbReference>
<keyword evidence="1" id="KW-1133">Transmembrane helix</keyword>
<feature type="transmembrane region" description="Helical" evidence="1">
    <location>
        <begin position="6"/>
        <end position="21"/>
    </location>
</feature>
<name>A0AB35N1H9_VIBSP</name>
<feature type="transmembrane region" description="Helical" evidence="1">
    <location>
        <begin position="62"/>
        <end position="83"/>
    </location>
</feature>
<evidence type="ECO:0000313" key="2">
    <source>
        <dbReference type="EMBL" id="MDP2502622.1"/>
    </source>
</evidence>
<comment type="caution">
    <text evidence="2">The sequence shown here is derived from an EMBL/GenBank/DDBJ whole genome shotgun (WGS) entry which is preliminary data.</text>
</comment>
<dbReference type="Proteomes" id="UP001177935">
    <property type="component" value="Unassembled WGS sequence"/>
</dbReference>
<keyword evidence="1" id="KW-0472">Membrane</keyword>
<dbReference type="AlphaFoldDB" id="A0AB35N1H9"/>
<feature type="transmembrane region" description="Helical" evidence="1">
    <location>
        <begin position="33"/>
        <end position="50"/>
    </location>
</feature>
<protein>
    <submittedName>
        <fullName evidence="2">Uncharacterized protein</fullName>
    </submittedName>
</protein>